<comment type="caution">
    <text evidence="2">The sequence shown here is derived from an EMBL/GenBank/DDBJ whole genome shotgun (WGS) entry which is preliminary data.</text>
</comment>
<sequence>MFALQPFRLDSLLVFQKSDQLSVRSGAIPFGECVGRDLFVVLEELRCPFVYVFNFCDNQGAAEERLPRAAVPVLPKMSMQVTVEGEDITPDECMQSRWTTAFAKRKERLRRAGRRTRHNAEAESAGHALPPTLPPLPRENYRIIVRPRGGLNVKNVSQIKVAHDLASAAQLAPAEIVNDIVRRMHGHTRALSLVTVGGANYELGSYLAAPDNTCKGVVKGVDLDFNDEEITGMIVRPRNPRALEVKRIRNTTTVVVLFDAYRPSMLRCTLYRRQTDVRYACGRLGHRADVCPTPDNAICRGCGIESPTTSVRQNAPCVGALIPRRTGHKKEGAPESKVTSVARKRTSPQQVTIEGTLGDATISFQQPLAGAPTVRIHEPPAPGPTEWANRVKGTASRVRRASSPPPEPSAARMLQLERENASLRNALEQLRPEMDEMKRAGQRQPVQRPLPPVTERAETPMETLMEVPTETPAPRRPAKKRALSQPIQDEGIDELRAE</sequence>
<reference evidence="2" key="1">
    <citation type="journal article" date="2020" name="Cell">
        <title>Large-Scale Comparative Analyses of Tick Genomes Elucidate Their Genetic Diversity and Vector Capacities.</title>
        <authorList>
            <consortium name="Tick Genome and Microbiome Consortium (TIGMIC)"/>
            <person name="Jia N."/>
            <person name="Wang J."/>
            <person name="Shi W."/>
            <person name="Du L."/>
            <person name="Sun Y."/>
            <person name="Zhan W."/>
            <person name="Jiang J.F."/>
            <person name="Wang Q."/>
            <person name="Zhang B."/>
            <person name="Ji P."/>
            <person name="Bell-Sakyi L."/>
            <person name="Cui X.M."/>
            <person name="Yuan T.T."/>
            <person name="Jiang B.G."/>
            <person name="Yang W.F."/>
            <person name="Lam T.T."/>
            <person name="Chang Q.C."/>
            <person name="Ding S.J."/>
            <person name="Wang X.J."/>
            <person name="Zhu J.G."/>
            <person name="Ruan X.D."/>
            <person name="Zhao L."/>
            <person name="Wei J.T."/>
            <person name="Ye R.Z."/>
            <person name="Que T.C."/>
            <person name="Du C.H."/>
            <person name="Zhou Y.H."/>
            <person name="Cheng J.X."/>
            <person name="Dai P.F."/>
            <person name="Guo W.B."/>
            <person name="Han X.H."/>
            <person name="Huang E.J."/>
            <person name="Li L.F."/>
            <person name="Wei W."/>
            <person name="Gao Y.C."/>
            <person name="Liu J.Z."/>
            <person name="Shao H.Z."/>
            <person name="Wang X."/>
            <person name="Wang C.C."/>
            <person name="Yang T.C."/>
            <person name="Huo Q.B."/>
            <person name="Li W."/>
            <person name="Chen H.Y."/>
            <person name="Chen S.E."/>
            <person name="Zhou L.G."/>
            <person name="Ni X.B."/>
            <person name="Tian J.H."/>
            <person name="Sheng Y."/>
            <person name="Liu T."/>
            <person name="Pan Y.S."/>
            <person name="Xia L.Y."/>
            <person name="Li J."/>
            <person name="Zhao F."/>
            <person name="Cao W.C."/>
        </authorList>
    </citation>
    <scope>NUCLEOTIDE SEQUENCE</scope>
    <source>
        <strain evidence="2">Rsan-2018</strain>
    </source>
</reference>
<keyword evidence="3" id="KW-1185">Reference proteome</keyword>
<proteinExistence type="predicted"/>
<gene>
    <name evidence="2" type="ORF">HPB52_010333</name>
</gene>
<feature type="region of interest" description="Disordered" evidence="1">
    <location>
        <begin position="326"/>
        <end position="348"/>
    </location>
</feature>
<dbReference type="Proteomes" id="UP000821837">
    <property type="component" value="Unassembled WGS sequence"/>
</dbReference>
<feature type="region of interest" description="Disordered" evidence="1">
    <location>
        <begin position="437"/>
        <end position="498"/>
    </location>
</feature>
<name>A0A9D4PDV4_RHISA</name>
<accession>A0A9D4PDV4</accession>
<evidence type="ECO:0000313" key="2">
    <source>
        <dbReference type="EMBL" id="KAH7935594.1"/>
    </source>
</evidence>
<dbReference type="AlphaFoldDB" id="A0A9D4PDV4"/>
<organism evidence="2 3">
    <name type="scientific">Rhipicephalus sanguineus</name>
    <name type="common">Brown dog tick</name>
    <name type="synonym">Ixodes sanguineus</name>
    <dbReference type="NCBI Taxonomy" id="34632"/>
    <lineage>
        <taxon>Eukaryota</taxon>
        <taxon>Metazoa</taxon>
        <taxon>Ecdysozoa</taxon>
        <taxon>Arthropoda</taxon>
        <taxon>Chelicerata</taxon>
        <taxon>Arachnida</taxon>
        <taxon>Acari</taxon>
        <taxon>Parasitiformes</taxon>
        <taxon>Ixodida</taxon>
        <taxon>Ixodoidea</taxon>
        <taxon>Ixodidae</taxon>
        <taxon>Rhipicephalinae</taxon>
        <taxon>Rhipicephalus</taxon>
        <taxon>Rhipicephalus</taxon>
    </lineage>
</organism>
<reference evidence="2" key="2">
    <citation type="submission" date="2021-09" db="EMBL/GenBank/DDBJ databases">
        <authorList>
            <person name="Jia N."/>
            <person name="Wang J."/>
            <person name="Shi W."/>
            <person name="Du L."/>
            <person name="Sun Y."/>
            <person name="Zhan W."/>
            <person name="Jiang J."/>
            <person name="Wang Q."/>
            <person name="Zhang B."/>
            <person name="Ji P."/>
            <person name="Sakyi L.B."/>
            <person name="Cui X."/>
            <person name="Yuan T."/>
            <person name="Jiang B."/>
            <person name="Yang W."/>
            <person name="Lam T.T.-Y."/>
            <person name="Chang Q."/>
            <person name="Ding S."/>
            <person name="Wang X."/>
            <person name="Zhu J."/>
            <person name="Ruan X."/>
            <person name="Zhao L."/>
            <person name="Wei J."/>
            <person name="Que T."/>
            <person name="Du C."/>
            <person name="Cheng J."/>
            <person name="Dai P."/>
            <person name="Han X."/>
            <person name="Huang E."/>
            <person name="Gao Y."/>
            <person name="Liu J."/>
            <person name="Shao H."/>
            <person name="Ye R."/>
            <person name="Li L."/>
            <person name="Wei W."/>
            <person name="Wang X."/>
            <person name="Wang C."/>
            <person name="Huo Q."/>
            <person name="Li W."/>
            <person name="Guo W."/>
            <person name="Chen H."/>
            <person name="Chen S."/>
            <person name="Zhou L."/>
            <person name="Zhou L."/>
            <person name="Ni X."/>
            <person name="Tian J."/>
            <person name="Zhou Y."/>
            <person name="Sheng Y."/>
            <person name="Liu T."/>
            <person name="Pan Y."/>
            <person name="Xia L."/>
            <person name="Li J."/>
            <person name="Zhao F."/>
            <person name="Cao W."/>
        </authorList>
    </citation>
    <scope>NUCLEOTIDE SEQUENCE</scope>
    <source>
        <strain evidence="2">Rsan-2018</strain>
        <tissue evidence="2">Larvae</tissue>
    </source>
</reference>
<protein>
    <submittedName>
        <fullName evidence="2">Uncharacterized protein</fullName>
    </submittedName>
</protein>
<evidence type="ECO:0000256" key="1">
    <source>
        <dbReference type="SAM" id="MobiDB-lite"/>
    </source>
</evidence>
<feature type="region of interest" description="Disordered" evidence="1">
    <location>
        <begin position="110"/>
        <end position="134"/>
    </location>
</feature>
<evidence type="ECO:0000313" key="3">
    <source>
        <dbReference type="Proteomes" id="UP000821837"/>
    </source>
</evidence>
<dbReference type="EMBL" id="JABSTV010001255">
    <property type="protein sequence ID" value="KAH7935594.1"/>
    <property type="molecule type" value="Genomic_DNA"/>
</dbReference>